<dbReference type="STRING" id="1393034.HMPREF3192_00925"/>
<dbReference type="EMBL" id="LSCR01000016">
    <property type="protein sequence ID" value="KXB34373.1"/>
    <property type="molecule type" value="Genomic_DNA"/>
</dbReference>
<evidence type="ECO:0000313" key="1">
    <source>
        <dbReference type="EMBL" id="KXB34373.1"/>
    </source>
</evidence>
<dbReference type="OrthoDB" id="3194815at2"/>
<reference evidence="2" key="1">
    <citation type="submission" date="2016-01" db="EMBL/GenBank/DDBJ databases">
        <authorList>
            <person name="Mitreva M."/>
            <person name="Pepin K.H."/>
            <person name="Mihindukulasuriya K.A."/>
            <person name="Fulton R."/>
            <person name="Fronick C."/>
            <person name="O'Laughlin M."/>
            <person name="Miner T."/>
            <person name="Herter B."/>
            <person name="Rosa B.A."/>
            <person name="Cordes M."/>
            <person name="Tomlinson C."/>
            <person name="Wollam A."/>
            <person name="Palsikar V.B."/>
            <person name="Mardis E.R."/>
            <person name="Wilson R.K."/>
        </authorList>
    </citation>
    <scope>NUCLEOTIDE SEQUENCE [LARGE SCALE GENOMIC DNA]</scope>
    <source>
        <strain evidence="2">DNF00019</strain>
    </source>
</reference>
<dbReference type="Proteomes" id="UP000070675">
    <property type="component" value="Unassembled WGS sequence"/>
</dbReference>
<protein>
    <submittedName>
        <fullName evidence="1">Uncharacterized protein</fullName>
    </submittedName>
</protein>
<accession>A0A133XTW2</accession>
<sequence length="76" mass="8566">MAKTDGFSKYSCDRCVTEKFAQPDSSEALMYSTIERITADGVGVTRLLCTSCAAKYRELARKHDAEFLQFMKADKE</sequence>
<comment type="caution">
    <text evidence="1">The sequence shown here is derived from an EMBL/GenBank/DDBJ whole genome shotgun (WGS) entry which is preliminary data.</text>
</comment>
<proteinExistence type="predicted"/>
<organism evidence="1 2">
    <name type="scientific">Atopobium deltae</name>
    <dbReference type="NCBI Taxonomy" id="1393034"/>
    <lineage>
        <taxon>Bacteria</taxon>
        <taxon>Bacillati</taxon>
        <taxon>Actinomycetota</taxon>
        <taxon>Coriobacteriia</taxon>
        <taxon>Coriobacteriales</taxon>
        <taxon>Atopobiaceae</taxon>
        <taxon>Atopobium</taxon>
    </lineage>
</organism>
<dbReference type="PATRIC" id="fig|1393034.3.peg.887"/>
<gene>
    <name evidence="1" type="ORF">HMPREF3192_00925</name>
</gene>
<dbReference type="AlphaFoldDB" id="A0A133XTW2"/>
<dbReference type="RefSeq" id="WP_066305629.1">
    <property type="nucleotide sequence ID" value="NZ_KQ959496.1"/>
</dbReference>
<keyword evidence="2" id="KW-1185">Reference proteome</keyword>
<evidence type="ECO:0000313" key="2">
    <source>
        <dbReference type="Proteomes" id="UP000070675"/>
    </source>
</evidence>
<name>A0A133XTW2_9ACTN</name>